<name>A0A076KTS7_NEPPI</name>
<protein>
    <submittedName>
        <fullName evidence="1">BLTX308</fullName>
    </submittedName>
</protein>
<proteinExistence type="evidence at transcript level"/>
<accession>A0A076KTS7</accession>
<organism evidence="1">
    <name type="scientific">Nephila pilipes</name>
    <name type="common">Giant wood spider</name>
    <name type="synonym">Nephila maculata</name>
    <dbReference type="NCBI Taxonomy" id="299642"/>
    <lineage>
        <taxon>Eukaryota</taxon>
        <taxon>Metazoa</taxon>
        <taxon>Ecdysozoa</taxon>
        <taxon>Arthropoda</taxon>
        <taxon>Chelicerata</taxon>
        <taxon>Arachnida</taxon>
        <taxon>Araneae</taxon>
        <taxon>Araneomorphae</taxon>
        <taxon>Entelegynae</taxon>
        <taxon>Araneoidea</taxon>
        <taxon>Nephilidae</taxon>
        <taxon>Nephila</taxon>
    </lineage>
</organism>
<dbReference type="EMBL" id="KF433372">
    <property type="protein sequence ID" value="AII97696.1"/>
    <property type="molecule type" value="mRNA"/>
</dbReference>
<reference evidence="1" key="1">
    <citation type="submission" date="2013-07" db="EMBL/GenBank/DDBJ databases">
        <title>Nephila pilipes venom gland.</title>
        <authorList>
            <person name="Huo L.J."/>
        </authorList>
    </citation>
    <scope>NUCLEOTIDE SEQUENCE</scope>
    <source>
        <tissue evidence="1">Venom gland</tissue>
    </source>
</reference>
<sequence>MGSPECRVCSNS</sequence>
<evidence type="ECO:0000313" key="1">
    <source>
        <dbReference type="EMBL" id="AII97696.1"/>
    </source>
</evidence>